<dbReference type="InterPro" id="IPR029044">
    <property type="entry name" value="Nucleotide-diphossugar_trans"/>
</dbReference>
<proteinExistence type="predicted"/>
<dbReference type="Pfam" id="PF00535">
    <property type="entry name" value="Glycos_transf_2"/>
    <property type="match status" value="1"/>
</dbReference>
<dbReference type="AlphaFoldDB" id="A0A8J3KUD6"/>
<dbReference type="Gene3D" id="3.90.550.10">
    <property type="entry name" value="Spore Coat Polysaccharide Biosynthesis Protein SpsA, Chain A"/>
    <property type="match status" value="1"/>
</dbReference>
<evidence type="ECO:0000313" key="2">
    <source>
        <dbReference type="EMBL" id="GIG02095.1"/>
    </source>
</evidence>
<reference evidence="2 3" key="1">
    <citation type="submission" date="2021-01" db="EMBL/GenBank/DDBJ databases">
        <title>Whole genome shotgun sequence of Catellatospora citrea NBRC 14495.</title>
        <authorList>
            <person name="Komaki H."/>
            <person name="Tamura T."/>
        </authorList>
    </citation>
    <scope>NUCLEOTIDE SEQUENCE [LARGE SCALE GENOMIC DNA]</scope>
    <source>
        <strain evidence="2 3">NBRC 14495</strain>
    </source>
</reference>
<dbReference type="InterPro" id="IPR001173">
    <property type="entry name" value="Glyco_trans_2-like"/>
</dbReference>
<accession>A0A8J3KUD6</accession>
<feature type="domain" description="Glycosyltransferase 2-like" evidence="1">
    <location>
        <begin position="46"/>
        <end position="143"/>
    </location>
</feature>
<keyword evidence="3" id="KW-1185">Reference proteome</keyword>
<dbReference type="CDD" id="cd00761">
    <property type="entry name" value="Glyco_tranf_GTA_type"/>
    <property type="match status" value="1"/>
</dbReference>
<dbReference type="InterPro" id="IPR050834">
    <property type="entry name" value="Glycosyltransf_2"/>
</dbReference>
<dbReference type="PANTHER" id="PTHR43685:SF3">
    <property type="entry name" value="SLR2126 PROTEIN"/>
    <property type="match status" value="1"/>
</dbReference>
<protein>
    <recommendedName>
        <fullName evidence="1">Glycosyltransferase 2-like domain-containing protein</fullName>
    </recommendedName>
</protein>
<sequence>MRDTLSRALAHRDNDYRQIAEAICWARKVDWHSVTAATKASGTSLSVVIPARNAEHSLATVLDALGAQDTSGTFEVIVIDDASSDDTTAVAASHPVVDVTWRLPDRVGGAAARNVGTYLAEADTVVYLDADMVLPRHVLADIAVRAHPELVLVGFRHGIPYASAGHGRAVVPSSEPDLRADHRVCWRAPAGVPMFYTGQVYDQPFTGHPLDHTDEFVALGFGRAYHDWDLPRMVVTALVAVPRAAVFEVGGFDAGFDASGWGSEDTHLGAALIAAGCKVAPLRQVRGYHIDPPDAQQQWQAKFATAAERVAYFRQLLEQPAPCGRADQLAATAQRLLQTAQELR</sequence>
<evidence type="ECO:0000313" key="3">
    <source>
        <dbReference type="Proteomes" id="UP000659904"/>
    </source>
</evidence>
<dbReference type="PANTHER" id="PTHR43685">
    <property type="entry name" value="GLYCOSYLTRANSFERASE"/>
    <property type="match status" value="1"/>
</dbReference>
<dbReference type="EMBL" id="BONH01000047">
    <property type="protein sequence ID" value="GIG02095.1"/>
    <property type="molecule type" value="Genomic_DNA"/>
</dbReference>
<name>A0A8J3KUD6_9ACTN</name>
<gene>
    <name evidence="2" type="ORF">Cci01nite_71880</name>
</gene>
<dbReference type="SUPFAM" id="SSF53448">
    <property type="entry name" value="Nucleotide-diphospho-sugar transferases"/>
    <property type="match status" value="1"/>
</dbReference>
<evidence type="ECO:0000259" key="1">
    <source>
        <dbReference type="Pfam" id="PF00535"/>
    </source>
</evidence>
<dbReference type="Proteomes" id="UP000659904">
    <property type="component" value="Unassembled WGS sequence"/>
</dbReference>
<comment type="caution">
    <text evidence="2">The sequence shown here is derived from an EMBL/GenBank/DDBJ whole genome shotgun (WGS) entry which is preliminary data.</text>
</comment>
<organism evidence="2 3">
    <name type="scientific">Catellatospora citrea</name>
    <dbReference type="NCBI Taxonomy" id="53366"/>
    <lineage>
        <taxon>Bacteria</taxon>
        <taxon>Bacillati</taxon>
        <taxon>Actinomycetota</taxon>
        <taxon>Actinomycetes</taxon>
        <taxon>Micromonosporales</taxon>
        <taxon>Micromonosporaceae</taxon>
        <taxon>Catellatospora</taxon>
    </lineage>
</organism>